<reference evidence="2 3" key="1">
    <citation type="journal article" date="2013" name="Genome Announc.">
        <title>Complete Genome Sequence of the Carbazole Degrader Pseudomonas resinovorans Strain CA10 (NBRC 106553).</title>
        <authorList>
            <person name="Shintani M."/>
            <person name="Hosoyama A."/>
            <person name="Ohji S."/>
            <person name="Tsuchikane K."/>
            <person name="Takarada H."/>
            <person name="Yamazoe A."/>
            <person name="Fujita N."/>
            <person name="Nojiri H."/>
        </authorList>
    </citation>
    <scope>NUCLEOTIDE SEQUENCE [LARGE SCALE GENOMIC DNA]</scope>
    <source>
        <strain evidence="2 3">NBRC 106553</strain>
    </source>
</reference>
<dbReference type="Proteomes" id="UP000015503">
    <property type="component" value="Chromosome"/>
</dbReference>
<dbReference type="EMBL" id="AP013068">
    <property type="protein sequence ID" value="BAN47525.1"/>
    <property type="molecule type" value="Genomic_DNA"/>
</dbReference>
<dbReference type="Pfam" id="PF02498">
    <property type="entry name" value="Bro-N"/>
    <property type="match status" value="1"/>
</dbReference>
<feature type="domain" description="Bro-N" evidence="1">
    <location>
        <begin position="18"/>
        <end position="124"/>
    </location>
</feature>
<dbReference type="AlphaFoldDB" id="S6AH48"/>
<dbReference type="HOGENOM" id="CLU_114099_0_0_6"/>
<evidence type="ECO:0000259" key="1">
    <source>
        <dbReference type="PROSITE" id="PS51750"/>
    </source>
</evidence>
<accession>S6AH48</accession>
<protein>
    <recommendedName>
        <fullName evidence="1">Bro-N domain-containing protein</fullName>
    </recommendedName>
</protein>
<dbReference type="PANTHER" id="PTHR36180:SF2">
    <property type="entry name" value="BRO FAMILY PROTEIN"/>
    <property type="match status" value="1"/>
</dbReference>
<keyword evidence="3" id="KW-1185">Reference proteome</keyword>
<organism evidence="2 3">
    <name type="scientific">Metapseudomonas resinovorans NBRC 106553</name>
    <dbReference type="NCBI Taxonomy" id="1245471"/>
    <lineage>
        <taxon>Bacteria</taxon>
        <taxon>Pseudomonadati</taxon>
        <taxon>Pseudomonadota</taxon>
        <taxon>Gammaproteobacteria</taxon>
        <taxon>Pseudomonadales</taxon>
        <taxon>Pseudomonadaceae</taxon>
        <taxon>Metapseudomonas</taxon>
    </lineage>
</organism>
<dbReference type="InterPro" id="IPR003497">
    <property type="entry name" value="BRO_N_domain"/>
</dbReference>
<dbReference type="PATRIC" id="fig|1245471.3.peg.1817"/>
<evidence type="ECO:0000313" key="3">
    <source>
        <dbReference type="Proteomes" id="UP000015503"/>
    </source>
</evidence>
<dbReference type="KEGG" id="pre:PCA10_17930"/>
<dbReference type="PANTHER" id="PTHR36180">
    <property type="entry name" value="DNA-BINDING PROTEIN-RELATED-RELATED"/>
    <property type="match status" value="1"/>
</dbReference>
<dbReference type="eggNOG" id="COG3617">
    <property type="taxonomic scope" value="Bacteria"/>
</dbReference>
<sequence>MDMPEFPQFHPAPPPDAEVLMPAQFIRHKRQLRAVLLDDEAWFVASDLARLINHPLQPERVQRNLDEDQLQRAWLRNSHGDYEEDLLISESGVYAVLILYYHPENRCIRQWLTQQVVPRLRHEARIGGQLPYRALMQWLDRELEVLHWRGNTWLQLRDCPRLLHTPPQVIG</sequence>
<gene>
    <name evidence="2" type="ORF">PCA10_17930</name>
</gene>
<dbReference type="PROSITE" id="PS51750">
    <property type="entry name" value="BRO_N"/>
    <property type="match status" value="1"/>
</dbReference>
<dbReference type="RefSeq" id="WP_016491727.1">
    <property type="nucleotide sequence ID" value="NC_021499.1"/>
</dbReference>
<name>S6AH48_METRE</name>
<dbReference type="SMART" id="SM01040">
    <property type="entry name" value="Bro-N"/>
    <property type="match status" value="1"/>
</dbReference>
<proteinExistence type="predicted"/>
<evidence type="ECO:0000313" key="2">
    <source>
        <dbReference type="EMBL" id="BAN47525.1"/>
    </source>
</evidence>